<dbReference type="InterPro" id="IPR016138">
    <property type="entry name" value="Ribosome_inactivat_prot_sub1"/>
</dbReference>
<keyword evidence="5 8" id="KW-0378">Hydrolase</keyword>
<evidence type="ECO:0000256" key="5">
    <source>
        <dbReference type="ARBA" id="ARBA00022801"/>
    </source>
</evidence>
<evidence type="ECO:0000256" key="9">
    <source>
        <dbReference type="SAM" id="MobiDB-lite"/>
    </source>
</evidence>
<gene>
    <name evidence="10" type="ORF">SHERM_12079</name>
</gene>
<sequence>MSWETGSRRDPGKHRDSGEVRREFKREGLRRIDRSEDLTFTECYDSLLETAFERGEKMKLENVVVGKEELQLALRWFASTYSPERWAKGILVVALMISESVRFETVLNNVVEYFLESRQFGSDNTALVKNWGKMSAYLIIKEKYPNLEFPMHRRIRGYFKDNDVQKVVEAMGMLKNMKIRVTCDWRLGEPVLTGAVSVSIR</sequence>
<evidence type="ECO:0000313" key="10">
    <source>
        <dbReference type="EMBL" id="CAA0810474.1"/>
    </source>
</evidence>
<dbReference type="SUPFAM" id="SSF56371">
    <property type="entry name" value="Ribosome inactivating proteins (RIP)"/>
    <property type="match status" value="1"/>
</dbReference>
<dbReference type="InterPro" id="IPR036041">
    <property type="entry name" value="Ribosome-inact_prot_sf"/>
</dbReference>
<dbReference type="OrthoDB" id="1602268at2759"/>
<dbReference type="PANTHER" id="PTHR33453:SF9">
    <property type="entry name" value="ALBUMIN B-32"/>
    <property type="match status" value="1"/>
</dbReference>
<name>A0A9N7MGK9_STRHE</name>
<keyword evidence="11" id="KW-1185">Reference proteome</keyword>
<dbReference type="Gene3D" id="3.40.420.10">
    <property type="entry name" value="Ricin (A subunit), domain 1"/>
    <property type="match status" value="1"/>
</dbReference>
<keyword evidence="6 8" id="KW-0611">Plant defense</keyword>
<comment type="caution">
    <text evidence="10">The sequence shown here is derived from an EMBL/GenBank/DDBJ whole genome shotgun (WGS) entry which is preliminary data.</text>
</comment>
<comment type="catalytic activity">
    <reaction evidence="1 8">
        <text>Endohydrolysis of the N-glycosidic bond at one specific adenosine on the 28S rRNA.</text>
        <dbReference type="EC" id="3.2.2.22"/>
    </reaction>
</comment>
<proteinExistence type="inferred from homology"/>
<evidence type="ECO:0000256" key="3">
    <source>
        <dbReference type="ARBA" id="ARBA00012001"/>
    </source>
</evidence>
<protein>
    <recommendedName>
        <fullName evidence="3 8">rRNA N-glycosylase</fullName>
        <ecNumber evidence="3 8">3.2.2.22</ecNumber>
    </recommendedName>
</protein>
<dbReference type="InterPro" id="IPR001574">
    <property type="entry name" value="Ribosome_inactivat_prot"/>
</dbReference>
<keyword evidence="7 8" id="KW-0652">Protein synthesis inhibitor</keyword>
<dbReference type="EC" id="3.2.2.22" evidence="3 8"/>
<dbReference type="GO" id="GO:0017148">
    <property type="term" value="P:negative regulation of translation"/>
    <property type="evidence" value="ECO:0007669"/>
    <property type="project" value="UniProtKB-KW"/>
</dbReference>
<evidence type="ECO:0000256" key="8">
    <source>
        <dbReference type="RuleBase" id="RU004915"/>
    </source>
</evidence>
<dbReference type="AlphaFoldDB" id="A0A9N7MGK9"/>
<dbReference type="EMBL" id="CACSLK010006106">
    <property type="protein sequence ID" value="CAA0810474.1"/>
    <property type="molecule type" value="Genomic_DNA"/>
</dbReference>
<evidence type="ECO:0000256" key="7">
    <source>
        <dbReference type="ARBA" id="ARBA00023193"/>
    </source>
</evidence>
<evidence type="ECO:0000313" key="11">
    <source>
        <dbReference type="Proteomes" id="UP001153555"/>
    </source>
</evidence>
<dbReference type="GO" id="GO:0030598">
    <property type="term" value="F:rRNA N-glycosylase activity"/>
    <property type="evidence" value="ECO:0007669"/>
    <property type="project" value="UniProtKB-EC"/>
</dbReference>
<accession>A0A9N7MGK9</accession>
<organism evidence="10 11">
    <name type="scientific">Striga hermonthica</name>
    <name type="common">Purple witchweed</name>
    <name type="synonym">Buchnera hermonthica</name>
    <dbReference type="NCBI Taxonomy" id="68872"/>
    <lineage>
        <taxon>Eukaryota</taxon>
        <taxon>Viridiplantae</taxon>
        <taxon>Streptophyta</taxon>
        <taxon>Embryophyta</taxon>
        <taxon>Tracheophyta</taxon>
        <taxon>Spermatophyta</taxon>
        <taxon>Magnoliopsida</taxon>
        <taxon>eudicotyledons</taxon>
        <taxon>Gunneridae</taxon>
        <taxon>Pentapetalae</taxon>
        <taxon>asterids</taxon>
        <taxon>lamiids</taxon>
        <taxon>Lamiales</taxon>
        <taxon>Orobanchaceae</taxon>
        <taxon>Buchnereae</taxon>
        <taxon>Striga</taxon>
    </lineage>
</organism>
<dbReference type="Proteomes" id="UP001153555">
    <property type="component" value="Unassembled WGS sequence"/>
</dbReference>
<feature type="region of interest" description="Disordered" evidence="9">
    <location>
        <begin position="1"/>
        <end position="21"/>
    </location>
</feature>
<evidence type="ECO:0000256" key="6">
    <source>
        <dbReference type="ARBA" id="ARBA00022821"/>
    </source>
</evidence>
<evidence type="ECO:0000256" key="2">
    <source>
        <dbReference type="ARBA" id="ARBA00008544"/>
    </source>
</evidence>
<dbReference type="GO" id="GO:0006952">
    <property type="term" value="P:defense response"/>
    <property type="evidence" value="ECO:0007669"/>
    <property type="project" value="UniProtKB-KW"/>
</dbReference>
<evidence type="ECO:0000256" key="1">
    <source>
        <dbReference type="ARBA" id="ARBA00000237"/>
    </source>
</evidence>
<evidence type="ECO:0000256" key="4">
    <source>
        <dbReference type="ARBA" id="ARBA00022656"/>
    </source>
</evidence>
<keyword evidence="4 8" id="KW-0800">Toxin</keyword>
<dbReference type="GO" id="GO:0090729">
    <property type="term" value="F:toxin activity"/>
    <property type="evidence" value="ECO:0007669"/>
    <property type="project" value="UniProtKB-KW"/>
</dbReference>
<dbReference type="PANTHER" id="PTHR33453">
    <property type="match status" value="1"/>
</dbReference>
<reference evidence="10" key="1">
    <citation type="submission" date="2019-12" db="EMBL/GenBank/DDBJ databases">
        <authorList>
            <person name="Scholes J."/>
        </authorList>
    </citation>
    <scope>NUCLEOTIDE SEQUENCE</scope>
</reference>
<comment type="similarity">
    <text evidence="2">Belongs to the ribosome-inactivating protein family. Type 1 RIP subfamily.</text>
</comment>
<dbReference type="Pfam" id="PF00161">
    <property type="entry name" value="RIP"/>
    <property type="match status" value="1"/>
</dbReference>